<sequence length="302" mass="34108">MKIYMTKPHLILVSISIVLFLPKLSFACSTCLVGDPTLTALGAEKPYENRLRLSVDYLNRDEEIGVEGVDLKIIDENRLNLNLAWAPNRRWMFGLSLPWVDRELTKTTLEKESVSTPGDISINFKNYLQEHDSFQSHMYGLLGGVRFGTAEEQFNNGQVLDFDVQPGTGATTVNVGAWYAHFEFPWMMYTSTAYFVSGEGFQEFQAGDAWTFNAFGQYAKDYELAFQLGLEARWSEKDQFSSVEDPNSGGFIAFIAPAVIYTLQEDLLLNFIIKLPVVKELNGNHEEGTIITLGVTYDFDTH</sequence>
<dbReference type="SUPFAM" id="SSF56935">
    <property type="entry name" value="Porins"/>
    <property type="match status" value="1"/>
</dbReference>
<evidence type="ECO:0000313" key="2">
    <source>
        <dbReference type="Proteomes" id="UP000254266"/>
    </source>
</evidence>
<dbReference type="Proteomes" id="UP000254266">
    <property type="component" value="Unassembled WGS sequence"/>
</dbReference>
<gene>
    <name evidence="1" type="ORF">DIZ80_00230</name>
</gene>
<evidence type="ECO:0000313" key="1">
    <source>
        <dbReference type="EMBL" id="RDH85938.1"/>
    </source>
</evidence>
<name>A0A370DM29_9GAMM</name>
<dbReference type="EMBL" id="QFXC01000002">
    <property type="protein sequence ID" value="RDH85938.1"/>
    <property type="molecule type" value="Genomic_DNA"/>
</dbReference>
<dbReference type="AlphaFoldDB" id="A0A370DM29"/>
<organism evidence="1 2">
    <name type="scientific">endosymbiont of Galathealinum brachiosum</name>
    <dbReference type="NCBI Taxonomy" id="2200906"/>
    <lineage>
        <taxon>Bacteria</taxon>
        <taxon>Pseudomonadati</taxon>
        <taxon>Pseudomonadota</taxon>
        <taxon>Gammaproteobacteria</taxon>
        <taxon>sulfur-oxidizing symbionts</taxon>
    </lineage>
</organism>
<comment type="caution">
    <text evidence="1">The sequence shown here is derived from an EMBL/GenBank/DDBJ whole genome shotgun (WGS) entry which is preliminary data.</text>
</comment>
<reference evidence="1 2" key="1">
    <citation type="journal article" date="2018" name="ISME J.">
        <title>Endosymbiont genomes yield clues of tubeworm success.</title>
        <authorList>
            <person name="Li Y."/>
            <person name="Liles M.R."/>
            <person name="Halanych K.M."/>
        </authorList>
    </citation>
    <scope>NUCLEOTIDE SEQUENCE [LARGE SCALE GENOMIC DNA]</scope>
    <source>
        <strain evidence="1">A1464</strain>
    </source>
</reference>
<accession>A0A370DM29</accession>
<protein>
    <recommendedName>
        <fullName evidence="3">Transporter</fullName>
    </recommendedName>
</protein>
<evidence type="ECO:0008006" key="3">
    <source>
        <dbReference type="Google" id="ProtNLM"/>
    </source>
</evidence>
<proteinExistence type="predicted"/>
<keyword evidence="2" id="KW-1185">Reference proteome</keyword>